<organism evidence="2 3">
    <name type="scientific">Mytilus coruscus</name>
    <name type="common">Sea mussel</name>
    <dbReference type="NCBI Taxonomy" id="42192"/>
    <lineage>
        <taxon>Eukaryota</taxon>
        <taxon>Metazoa</taxon>
        <taxon>Spiralia</taxon>
        <taxon>Lophotrochozoa</taxon>
        <taxon>Mollusca</taxon>
        <taxon>Bivalvia</taxon>
        <taxon>Autobranchia</taxon>
        <taxon>Pteriomorphia</taxon>
        <taxon>Mytilida</taxon>
        <taxon>Mytiloidea</taxon>
        <taxon>Mytilidae</taxon>
        <taxon>Mytilinae</taxon>
        <taxon>Mytilus</taxon>
    </lineage>
</organism>
<dbReference type="PANTHER" id="PTHR32026:SF10">
    <property type="entry name" value="METHYLTRANSFERASE-LIKE PROTEIN 24-RELATED"/>
    <property type="match status" value="1"/>
</dbReference>
<name>A0A6J8BJ18_MYTCO</name>
<evidence type="ECO:0000313" key="3">
    <source>
        <dbReference type="Proteomes" id="UP000507470"/>
    </source>
</evidence>
<sequence>MYVKLHEAHLGKNRVPVKLLPTLSSVSTISAFKSMFARYGVPSEVKDLTDSALVDFKPKEDFNCVRTVRYPSSNKGNFHRLTVCDNTVNDYENVQSINMAYKINVHRHTPSVKNETDEIYASEKNNNSLVGQPTKLDEWSFAVKNKLNGQDILIIDVGNFTERIVDHVIKSGMLNEIQQLSIRISYGDPKSGIKYLSALKHLRKLFEVGFRIYWSRQEWSGILQNNKNRTSCVYLDMADRGHLRIPEDKEILKLTAEQRYALYISINWDFSFDDVLVETYGCDIHSFDPSMNSPDFRRGDNIWFHNLGIGGKTSKKGTWNVSTLEDILHHLNHAFRRVDILKMDVETMEWESFPNIIETGALANIRQMLIEFHGTSASLKQLRTLRDIYNEGFRIFWYHRNPAASNLRQGIFVQNTACYEVYFVRV</sequence>
<keyword evidence="3" id="KW-1185">Reference proteome</keyword>
<dbReference type="InterPro" id="IPR029063">
    <property type="entry name" value="SAM-dependent_MTases_sf"/>
</dbReference>
<feature type="domain" description="Methyltransferase" evidence="1">
    <location>
        <begin position="265"/>
        <end position="424"/>
    </location>
</feature>
<evidence type="ECO:0000313" key="2">
    <source>
        <dbReference type="EMBL" id="CAC5382864.1"/>
    </source>
</evidence>
<dbReference type="Proteomes" id="UP000507470">
    <property type="component" value="Unassembled WGS sequence"/>
</dbReference>
<reference evidence="2 3" key="1">
    <citation type="submission" date="2020-06" db="EMBL/GenBank/DDBJ databases">
        <authorList>
            <person name="Li R."/>
            <person name="Bekaert M."/>
        </authorList>
    </citation>
    <scope>NUCLEOTIDE SEQUENCE [LARGE SCALE GENOMIC DNA]</scope>
    <source>
        <strain evidence="3">wild</strain>
    </source>
</reference>
<dbReference type="InterPro" id="IPR025714">
    <property type="entry name" value="Methyltranfer_dom"/>
</dbReference>
<proteinExistence type="predicted"/>
<dbReference type="SUPFAM" id="SSF53335">
    <property type="entry name" value="S-adenosyl-L-methionine-dependent methyltransferases"/>
    <property type="match status" value="1"/>
</dbReference>
<dbReference type="InterPro" id="IPR026913">
    <property type="entry name" value="METTL24"/>
</dbReference>
<evidence type="ECO:0000259" key="1">
    <source>
        <dbReference type="Pfam" id="PF13383"/>
    </source>
</evidence>
<protein>
    <recommendedName>
        <fullName evidence="1">Methyltransferase domain-containing protein</fullName>
    </recommendedName>
</protein>
<dbReference type="EMBL" id="CACVKT020003265">
    <property type="protein sequence ID" value="CAC5382864.1"/>
    <property type="molecule type" value="Genomic_DNA"/>
</dbReference>
<dbReference type="Pfam" id="PF13383">
    <property type="entry name" value="Methyltransf_22"/>
    <property type="match status" value="1"/>
</dbReference>
<dbReference type="OrthoDB" id="10006218at2759"/>
<dbReference type="AlphaFoldDB" id="A0A6J8BJ18"/>
<dbReference type="PANTHER" id="PTHR32026">
    <property type="entry name" value="METHYLTRANSFERASE-LIKE PROTEIN 24"/>
    <property type="match status" value="1"/>
</dbReference>
<gene>
    <name evidence="2" type="ORF">MCOR_18655</name>
</gene>
<accession>A0A6J8BJ18</accession>